<name>A0A1L7XXK3_9HELO</name>
<dbReference type="OrthoDB" id="2014201at2759"/>
<dbReference type="Pfam" id="PF01501">
    <property type="entry name" value="Glyco_transf_8"/>
    <property type="match status" value="1"/>
</dbReference>
<dbReference type="InterPro" id="IPR029044">
    <property type="entry name" value="Nucleotide-diphossugar_trans"/>
</dbReference>
<dbReference type="SUPFAM" id="SSF53448">
    <property type="entry name" value="Nucleotide-diphospho-sugar transferases"/>
    <property type="match status" value="1"/>
</dbReference>
<proteinExistence type="predicted"/>
<reference evidence="2 3" key="1">
    <citation type="submission" date="2016-03" db="EMBL/GenBank/DDBJ databases">
        <authorList>
            <person name="Ploux O."/>
        </authorList>
    </citation>
    <scope>NUCLEOTIDE SEQUENCE [LARGE SCALE GENOMIC DNA]</scope>
    <source>
        <strain evidence="2 3">UAMH 11012</strain>
    </source>
</reference>
<evidence type="ECO:0000313" key="2">
    <source>
        <dbReference type="EMBL" id="CZR69645.1"/>
    </source>
</evidence>
<dbReference type="AlphaFoldDB" id="A0A1L7XXK3"/>
<dbReference type="Gene3D" id="3.90.550.10">
    <property type="entry name" value="Spore Coat Polysaccharide Biosynthesis Protein SpsA, Chain A"/>
    <property type="match status" value="1"/>
</dbReference>
<evidence type="ECO:0000256" key="1">
    <source>
        <dbReference type="SAM" id="MobiDB-lite"/>
    </source>
</evidence>
<protein>
    <submittedName>
        <fullName evidence="2">Related to galactinol synthase</fullName>
    </submittedName>
</protein>
<dbReference type="EMBL" id="FJOG01000076">
    <property type="protein sequence ID" value="CZR69645.1"/>
    <property type="molecule type" value="Genomic_DNA"/>
</dbReference>
<evidence type="ECO:0000313" key="3">
    <source>
        <dbReference type="Proteomes" id="UP000184330"/>
    </source>
</evidence>
<feature type="compositionally biased region" description="Polar residues" evidence="1">
    <location>
        <begin position="324"/>
        <end position="347"/>
    </location>
</feature>
<dbReference type="STRING" id="576137.A0A1L7XXK3"/>
<gene>
    <name evidence="2" type="ORF">PAC_19545</name>
</gene>
<dbReference type="InterPro" id="IPR050587">
    <property type="entry name" value="GNT1/Glycosyltrans_8"/>
</dbReference>
<dbReference type="PANTHER" id="PTHR11183">
    <property type="entry name" value="GLYCOGENIN SUBFAMILY MEMBER"/>
    <property type="match status" value="1"/>
</dbReference>
<accession>A0A1L7XXK3</accession>
<organism evidence="2 3">
    <name type="scientific">Phialocephala subalpina</name>
    <dbReference type="NCBI Taxonomy" id="576137"/>
    <lineage>
        <taxon>Eukaryota</taxon>
        <taxon>Fungi</taxon>
        <taxon>Dikarya</taxon>
        <taxon>Ascomycota</taxon>
        <taxon>Pezizomycotina</taxon>
        <taxon>Leotiomycetes</taxon>
        <taxon>Helotiales</taxon>
        <taxon>Mollisiaceae</taxon>
        <taxon>Phialocephala</taxon>
        <taxon>Phialocephala fortinii species complex</taxon>
    </lineage>
</organism>
<dbReference type="InterPro" id="IPR002495">
    <property type="entry name" value="Glyco_trans_8"/>
</dbReference>
<keyword evidence="3" id="KW-1185">Reference proteome</keyword>
<dbReference type="GO" id="GO:0016757">
    <property type="term" value="F:glycosyltransferase activity"/>
    <property type="evidence" value="ECO:0007669"/>
    <property type="project" value="InterPro"/>
</dbReference>
<dbReference type="Proteomes" id="UP000184330">
    <property type="component" value="Unassembled WGS sequence"/>
</dbReference>
<sequence>MNDTPNPPSSPFAWVTLLTRTSYLPGVVLLAYSLHRHASKYPLLILTTPSFPSSLLPTLEHECSLVNAAILPITPLSPPPSNTPSSLIASRFEDTWTKLRVFSLHRCGYEKLVFLDADMLVMRNLDELFDYELPGRDWIAANHACVCNLDKDSWAPGDWVKENCAYTGLRPGDAPTPRDVRLHPYEEQWDAMLEFLNSNPLVKTFLFPDQDFLAEFFKGRWKSVGWQYNALKTMRYWHEEMWEDGEVRNPHYIVDKPWSRRVGSDGVAGYLGRDGVTHGWWWGCYERWERERENRGEKEVLEMVRMEVAKPLEEGKEAEALHGNWQSNPGNKVGTTGISGKNVSVQT</sequence>
<feature type="region of interest" description="Disordered" evidence="1">
    <location>
        <begin position="316"/>
        <end position="347"/>
    </location>
</feature>